<evidence type="ECO:0000256" key="11">
    <source>
        <dbReference type="ARBA" id="ARBA00022982"/>
    </source>
</evidence>
<gene>
    <name evidence="16" type="primary">LOC100372090</name>
</gene>
<evidence type="ECO:0000256" key="2">
    <source>
        <dbReference type="ARBA" id="ARBA00003195"/>
    </source>
</evidence>
<comment type="similarity">
    <text evidence="4 13">Belongs to the complex I NDUFA10 subunit family.</text>
</comment>
<feature type="domain" description="Deoxynucleoside kinase" evidence="14">
    <location>
        <begin position="79"/>
        <end position="291"/>
    </location>
</feature>
<keyword evidence="7 13" id="KW-0285">Flavoprotein</keyword>
<keyword evidence="11 13" id="KW-0249">Electron transport</keyword>
<comment type="cofactor">
    <cofactor evidence="1 13">
        <name>FAD</name>
        <dbReference type="ChEBI" id="CHEBI:57692"/>
    </cofactor>
</comment>
<name>A0ABM0GX02_SACKO</name>
<evidence type="ECO:0000256" key="3">
    <source>
        <dbReference type="ARBA" id="ARBA00004305"/>
    </source>
</evidence>
<evidence type="ECO:0000313" key="15">
    <source>
        <dbReference type="Proteomes" id="UP000694865"/>
    </source>
</evidence>
<evidence type="ECO:0000256" key="10">
    <source>
        <dbReference type="ARBA" id="ARBA00022946"/>
    </source>
</evidence>
<evidence type="ECO:0000256" key="5">
    <source>
        <dbReference type="ARBA" id="ARBA00017279"/>
    </source>
</evidence>
<keyword evidence="10" id="KW-0809">Transit peptide</keyword>
<dbReference type="InterPro" id="IPR015828">
    <property type="entry name" value="NDUFA10"/>
</dbReference>
<evidence type="ECO:0000256" key="13">
    <source>
        <dbReference type="PIRNR" id="PIRNR000543"/>
    </source>
</evidence>
<dbReference type="InterPro" id="IPR027417">
    <property type="entry name" value="P-loop_NTPase"/>
</dbReference>
<dbReference type="Pfam" id="PF01712">
    <property type="entry name" value="dNK"/>
    <property type="match status" value="1"/>
</dbReference>
<organism evidence="15 16">
    <name type="scientific">Saccoglossus kowalevskii</name>
    <name type="common">Acorn worm</name>
    <dbReference type="NCBI Taxonomy" id="10224"/>
    <lineage>
        <taxon>Eukaryota</taxon>
        <taxon>Metazoa</taxon>
        <taxon>Hemichordata</taxon>
        <taxon>Enteropneusta</taxon>
        <taxon>Harrimaniidae</taxon>
        <taxon>Saccoglossus</taxon>
    </lineage>
</organism>
<dbReference type="InterPro" id="IPR050566">
    <property type="entry name" value="Deoxyribonucleoside_kinase"/>
</dbReference>
<evidence type="ECO:0000256" key="4">
    <source>
        <dbReference type="ARBA" id="ARBA00008606"/>
    </source>
</evidence>
<keyword evidence="15" id="KW-1185">Reference proteome</keyword>
<dbReference type="InterPro" id="IPR031314">
    <property type="entry name" value="DNK_dom"/>
</dbReference>
<evidence type="ECO:0000256" key="1">
    <source>
        <dbReference type="ARBA" id="ARBA00001974"/>
    </source>
</evidence>
<dbReference type="PANTHER" id="PTHR10513">
    <property type="entry name" value="DEOXYNUCLEOSIDE KINASE"/>
    <property type="match status" value="1"/>
</dbReference>
<proteinExistence type="inferred from homology"/>
<dbReference type="PIRSF" id="PIRSF000543">
    <property type="entry name" value="NADH_UQ_42KD"/>
    <property type="match status" value="1"/>
</dbReference>
<evidence type="ECO:0000313" key="16">
    <source>
        <dbReference type="RefSeq" id="XP_002739202.1"/>
    </source>
</evidence>
<evidence type="ECO:0000256" key="8">
    <source>
        <dbReference type="ARBA" id="ARBA00022660"/>
    </source>
</evidence>
<dbReference type="CDD" id="cd02030">
    <property type="entry name" value="NDUO42"/>
    <property type="match status" value="1"/>
</dbReference>
<evidence type="ECO:0000256" key="12">
    <source>
        <dbReference type="ARBA" id="ARBA00023128"/>
    </source>
</evidence>
<comment type="subcellular location">
    <subcellularLocation>
        <location evidence="3 13">Mitochondrion matrix</location>
    </subcellularLocation>
</comment>
<evidence type="ECO:0000256" key="6">
    <source>
        <dbReference type="ARBA" id="ARBA00022448"/>
    </source>
</evidence>
<keyword evidence="6 13" id="KW-0813">Transport</keyword>
<keyword evidence="8 13" id="KW-0679">Respiratory chain</keyword>
<dbReference type="SUPFAM" id="SSF52540">
    <property type="entry name" value="P-loop containing nucleoside triphosphate hydrolases"/>
    <property type="match status" value="1"/>
</dbReference>
<protein>
    <recommendedName>
        <fullName evidence="5 13">NADH dehydrogenase [ubiquinone] 1 alpha subcomplex subunit 10, mitochondrial</fullName>
    </recommendedName>
</protein>
<keyword evidence="12 13" id="KW-0496">Mitochondrion</keyword>
<keyword evidence="9 13" id="KW-0274">FAD</keyword>
<reference evidence="16" key="1">
    <citation type="submission" date="2025-08" db="UniProtKB">
        <authorList>
            <consortium name="RefSeq"/>
        </authorList>
    </citation>
    <scope>IDENTIFICATION</scope>
    <source>
        <tissue evidence="16">Testes</tissue>
    </source>
</reference>
<dbReference type="PANTHER" id="PTHR10513:SF15">
    <property type="entry name" value="NADH DEHYDROGENASE [UBIQUINONE] 1 ALPHA SUBCOMPLEX SUBUNIT 10, MITOCHONDRIAL"/>
    <property type="match status" value="1"/>
</dbReference>
<dbReference type="RefSeq" id="XP_002739202.1">
    <property type="nucleotide sequence ID" value="XM_002739156.2"/>
</dbReference>
<evidence type="ECO:0000256" key="9">
    <source>
        <dbReference type="ARBA" id="ARBA00022827"/>
    </source>
</evidence>
<dbReference type="GeneID" id="100372090"/>
<accession>A0ABM0GX02</accession>
<comment type="function">
    <text evidence="2 13">Accessory subunit of the mitochondrial membrane respiratory chain NADH dehydrogenase (Complex I), that is believed not to be involved in catalysis. Complex I functions in the transfer of electrons from NADH to the respiratory chain. The immediate electron acceptor for the enzyme is believed to be ubiquinone.</text>
</comment>
<dbReference type="Gene3D" id="3.40.50.300">
    <property type="entry name" value="P-loop containing nucleotide triphosphate hydrolases"/>
    <property type="match status" value="1"/>
</dbReference>
<evidence type="ECO:0000256" key="7">
    <source>
        <dbReference type="ARBA" id="ARBA00022630"/>
    </source>
</evidence>
<dbReference type="Proteomes" id="UP000694865">
    <property type="component" value="Unplaced"/>
</dbReference>
<evidence type="ECO:0000259" key="14">
    <source>
        <dbReference type="Pfam" id="PF01712"/>
    </source>
</evidence>
<sequence>MALLIGRCRLGVTKSSPLVSVLRCQNGADSCKMAAAAGVGAQKFKKFHTSSIDLKKYSWLNYILGERTLKRFNDRSKIIVIDGNIAAGKTTLGQKLAKELGMYYFPEASLDYFDRQSGDGKRLDPKFTGNVSLERFYKDPKAEDGHSFRLQVVMYMIRYLTYCDAMNHLLTTGEGVILDRSVYSDFVFLEAITTAGLIRKQCYDYYQELKGISLWRVLPPHLVIYLDAPLDVVKKRIKERGIPYEQTIDDSYLESIDRAYTKQFLPEIGESSEILHYDWTNFGEIERVLEDIDMLKYEKSPWNDQDDVSLHHYRVFFNNKFHVVAKTIMAKYLPELTVGALEFDEIRQEYLELPGMRYQKGYNKEDGNLIFK</sequence>